<gene>
    <name evidence="2" type="ORF">SLEP1_g37792</name>
</gene>
<dbReference type="EMBL" id="BPVZ01000080">
    <property type="protein sequence ID" value="GKV28786.1"/>
    <property type="molecule type" value="Genomic_DNA"/>
</dbReference>
<dbReference type="AlphaFoldDB" id="A0AAV5KW30"/>
<organism evidence="2 3">
    <name type="scientific">Rubroshorea leprosula</name>
    <dbReference type="NCBI Taxonomy" id="152421"/>
    <lineage>
        <taxon>Eukaryota</taxon>
        <taxon>Viridiplantae</taxon>
        <taxon>Streptophyta</taxon>
        <taxon>Embryophyta</taxon>
        <taxon>Tracheophyta</taxon>
        <taxon>Spermatophyta</taxon>
        <taxon>Magnoliopsida</taxon>
        <taxon>eudicotyledons</taxon>
        <taxon>Gunneridae</taxon>
        <taxon>Pentapetalae</taxon>
        <taxon>rosids</taxon>
        <taxon>malvids</taxon>
        <taxon>Malvales</taxon>
        <taxon>Dipterocarpaceae</taxon>
        <taxon>Rubroshorea</taxon>
    </lineage>
</organism>
<name>A0AAV5KW30_9ROSI</name>
<keyword evidence="3" id="KW-1185">Reference proteome</keyword>
<sequence length="34" mass="4452">MEQSEVWFRFFFLYYSVLPWLAYISFEKTFWENF</sequence>
<keyword evidence="1" id="KW-1133">Transmembrane helix</keyword>
<dbReference type="Proteomes" id="UP001054252">
    <property type="component" value="Unassembled WGS sequence"/>
</dbReference>
<accession>A0AAV5KW30</accession>
<proteinExistence type="predicted"/>
<feature type="transmembrane region" description="Helical" evidence="1">
    <location>
        <begin position="6"/>
        <end position="26"/>
    </location>
</feature>
<evidence type="ECO:0000313" key="2">
    <source>
        <dbReference type="EMBL" id="GKV28786.1"/>
    </source>
</evidence>
<keyword evidence="1" id="KW-0472">Membrane</keyword>
<evidence type="ECO:0000313" key="3">
    <source>
        <dbReference type="Proteomes" id="UP001054252"/>
    </source>
</evidence>
<evidence type="ECO:0000256" key="1">
    <source>
        <dbReference type="SAM" id="Phobius"/>
    </source>
</evidence>
<reference evidence="2 3" key="1">
    <citation type="journal article" date="2021" name="Commun. Biol.">
        <title>The genome of Shorea leprosula (Dipterocarpaceae) highlights the ecological relevance of drought in aseasonal tropical rainforests.</title>
        <authorList>
            <person name="Ng K.K.S."/>
            <person name="Kobayashi M.J."/>
            <person name="Fawcett J.A."/>
            <person name="Hatakeyama M."/>
            <person name="Paape T."/>
            <person name="Ng C.H."/>
            <person name="Ang C.C."/>
            <person name="Tnah L.H."/>
            <person name="Lee C.T."/>
            <person name="Nishiyama T."/>
            <person name="Sese J."/>
            <person name="O'Brien M.J."/>
            <person name="Copetti D."/>
            <person name="Mohd Noor M.I."/>
            <person name="Ong R.C."/>
            <person name="Putra M."/>
            <person name="Sireger I.Z."/>
            <person name="Indrioko S."/>
            <person name="Kosugi Y."/>
            <person name="Izuno A."/>
            <person name="Isagi Y."/>
            <person name="Lee S.L."/>
            <person name="Shimizu K.K."/>
        </authorList>
    </citation>
    <scope>NUCLEOTIDE SEQUENCE [LARGE SCALE GENOMIC DNA]</scope>
    <source>
        <strain evidence="2">214</strain>
    </source>
</reference>
<comment type="caution">
    <text evidence="2">The sequence shown here is derived from an EMBL/GenBank/DDBJ whole genome shotgun (WGS) entry which is preliminary data.</text>
</comment>
<protein>
    <submittedName>
        <fullName evidence="2">Uncharacterized protein</fullName>
    </submittedName>
</protein>
<keyword evidence="1" id="KW-0812">Transmembrane</keyword>